<dbReference type="Proteomes" id="UP000570851">
    <property type="component" value="Unassembled WGS sequence"/>
</dbReference>
<organism evidence="1 2">
    <name type="scientific">Trichormus variabilis N2B</name>
    <dbReference type="NCBI Taxonomy" id="2681315"/>
    <lineage>
        <taxon>Bacteria</taxon>
        <taxon>Bacillati</taxon>
        <taxon>Cyanobacteriota</taxon>
        <taxon>Cyanophyceae</taxon>
        <taxon>Nostocales</taxon>
        <taxon>Nostocaceae</taxon>
        <taxon>Trichormus</taxon>
    </lineage>
</organism>
<sequence>MLEQQEQSAKQLKSHKADSFPSSVAYIHNFLDEYGLDPYEFRLYTHIIRRTGGKPEGVCFASLRKTAEICKMSMRKAQQALKVLMKANLVIQRKRNGRTDEYRITPVSEWVAGEKLDEIRQEIAKGTKNLSSDLSMDNPTE</sequence>
<keyword evidence="2" id="KW-1185">Reference proteome</keyword>
<dbReference type="EMBL" id="JACKZP010000126">
    <property type="protein sequence ID" value="MBC1304750.1"/>
    <property type="molecule type" value="Genomic_DNA"/>
</dbReference>
<gene>
    <name evidence="1" type="ORF">GNE12_22805</name>
</gene>
<accession>A0ABR6SEC2</accession>
<proteinExistence type="predicted"/>
<dbReference type="GeneID" id="58722943"/>
<dbReference type="SUPFAM" id="SSF46785">
    <property type="entry name" value="Winged helix' DNA-binding domain"/>
    <property type="match status" value="1"/>
</dbReference>
<dbReference type="InterPro" id="IPR036390">
    <property type="entry name" value="WH_DNA-bd_sf"/>
</dbReference>
<comment type="caution">
    <text evidence="1">The sequence shown here is derived from an EMBL/GenBank/DDBJ whole genome shotgun (WGS) entry which is preliminary data.</text>
</comment>
<dbReference type="RefSeq" id="WP_011317185.1">
    <property type="nucleotide sequence ID" value="NZ_JACKZP010000126.1"/>
</dbReference>
<evidence type="ECO:0000313" key="2">
    <source>
        <dbReference type="Proteomes" id="UP000570851"/>
    </source>
</evidence>
<reference evidence="1 2" key="1">
    <citation type="submission" date="2019-11" db="EMBL/GenBank/DDBJ databases">
        <title>Comparison of genomes from free-living endosymbiotic cyanobacteria isolated from Azolla.</title>
        <authorList>
            <person name="Thiel T."/>
            <person name="Pratte B."/>
        </authorList>
    </citation>
    <scope>NUCLEOTIDE SEQUENCE [LARGE SCALE GENOMIC DNA]</scope>
    <source>
        <strain evidence="1 2">N2B</strain>
    </source>
</reference>
<dbReference type="Gene3D" id="1.10.10.10">
    <property type="entry name" value="Winged helix-like DNA-binding domain superfamily/Winged helix DNA-binding domain"/>
    <property type="match status" value="1"/>
</dbReference>
<evidence type="ECO:0000313" key="1">
    <source>
        <dbReference type="EMBL" id="MBC1304750.1"/>
    </source>
</evidence>
<protein>
    <submittedName>
        <fullName evidence="1">Helix-turn-helix domain-containing protein</fullName>
    </submittedName>
</protein>
<name>A0ABR6SEC2_ANAVA</name>
<dbReference type="InterPro" id="IPR036388">
    <property type="entry name" value="WH-like_DNA-bd_sf"/>
</dbReference>